<gene>
    <name evidence="2" type="primary">gb19055</name>
    <name evidence="2" type="ORF">PR202_gb19055</name>
</gene>
<protein>
    <recommendedName>
        <fullName evidence="1">DUF1618 domain-containing protein</fullName>
    </recommendedName>
</protein>
<dbReference type="PANTHER" id="PTHR33086:SF44">
    <property type="entry name" value="OS03G0683600 PROTEIN"/>
    <property type="match status" value="1"/>
</dbReference>
<dbReference type="AlphaFoldDB" id="A0AAV5F6K7"/>
<evidence type="ECO:0000313" key="2">
    <source>
        <dbReference type="EMBL" id="GJN30722.1"/>
    </source>
</evidence>
<evidence type="ECO:0000313" key="3">
    <source>
        <dbReference type="Proteomes" id="UP001054889"/>
    </source>
</evidence>
<reference evidence="2" key="1">
    <citation type="journal article" date="2018" name="DNA Res.">
        <title>Multiple hybrid de novo genome assembly of finger millet, an orphan allotetraploid crop.</title>
        <authorList>
            <person name="Hatakeyama M."/>
            <person name="Aluri S."/>
            <person name="Balachadran M.T."/>
            <person name="Sivarajan S.R."/>
            <person name="Patrignani A."/>
            <person name="Gruter S."/>
            <person name="Poveda L."/>
            <person name="Shimizu-Inatsugi R."/>
            <person name="Baeten J."/>
            <person name="Francoijs K.J."/>
            <person name="Nataraja K.N."/>
            <person name="Reddy Y.A.N."/>
            <person name="Phadnis S."/>
            <person name="Ravikumar R.L."/>
            <person name="Schlapbach R."/>
            <person name="Sreeman S.M."/>
            <person name="Shimizu K.K."/>
        </authorList>
    </citation>
    <scope>NUCLEOTIDE SEQUENCE</scope>
</reference>
<name>A0AAV5F6K7_ELECO</name>
<dbReference type="EMBL" id="BQKI01000082">
    <property type="protein sequence ID" value="GJN30722.1"/>
    <property type="molecule type" value="Genomic_DNA"/>
</dbReference>
<reference evidence="2" key="2">
    <citation type="submission" date="2021-12" db="EMBL/GenBank/DDBJ databases">
        <title>Resequencing data analysis of finger millet.</title>
        <authorList>
            <person name="Hatakeyama M."/>
            <person name="Aluri S."/>
            <person name="Balachadran M.T."/>
            <person name="Sivarajan S.R."/>
            <person name="Poveda L."/>
            <person name="Shimizu-Inatsugi R."/>
            <person name="Schlapbach R."/>
            <person name="Sreeman S.M."/>
            <person name="Shimizu K.K."/>
        </authorList>
    </citation>
    <scope>NUCLEOTIDE SEQUENCE</scope>
</reference>
<keyword evidence="3" id="KW-1185">Reference proteome</keyword>
<dbReference type="PANTHER" id="PTHR33086">
    <property type="entry name" value="OS05G0468200 PROTEIN-RELATED"/>
    <property type="match status" value="1"/>
</dbReference>
<dbReference type="Pfam" id="PF07762">
    <property type="entry name" value="DUF1618"/>
    <property type="match status" value="1"/>
</dbReference>
<comment type="caution">
    <text evidence="2">The sequence shown here is derived from an EMBL/GenBank/DDBJ whole genome shotgun (WGS) entry which is preliminary data.</text>
</comment>
<evidence type="ECO:0000259" key="1">
    <source>
        <dbReference type="Pfam" id="PF07762"/>
    </source>
</evidence>
<dbReference type="InterPro" id="IPR011676">
    <property type="entry name" value="DUF1618"/>
</dbReference>
<accession>A0AAV5F6K7</accession>
<proteinExistence type="predicted"/>
<organism evidence="2 3">
    <name type="scientific">Eleusine coracana subsp. coracana</name>
    <dbReference type="NCBI Taxonomy" id="191504"/>
    <lineage>
        <taxon>Eukaryota</taxon>
        <taxon>Viridiplantae</taxon>
        <taxon>Streptophyta</taxon>
        <taxon>Embryophyta</taxon>
        <taxon>Tracheophyta</taxon>
        <taxon>Spermatophyta</taxon>
        <taxon>Magnoliopsida</taxon>
        <taxon>Liliopsida</taxon>
        <taxon>Poales</taxon>
        <taxon>Poaceae</taxon>
        <taxon>PACMAD clade</taxon>
        <taxon>Chloridoideae</taxon>
        <taxon>Cynodonteae</taxon>
        <taxon>Eleusininae</taxon>
        <taxon>Eleusine</taxon>
    </lineage>
</organism>
<dbReference type="Proteomes" id="UP001054889">
    <property type="component" value="Unassembled WGS sequence"/>
</dbReference>
<feature type="domain" description="DUF1618" evidence="1">
    <location>
        <begin position="202"/>
        <end position="335"/>
    </location>
</feature>
<sequence>MASASPSWVILDVAPRLSTAAADGEPQPGSAISLALAAPPRITKLDVGPGVFPADPDTQARVSRPFILATDPSGLLLAIAPPSMSERAPEEERVWRGPDGVERTIRVGHISPPAYLVLDLPSGAASRVPDPDVLNASSLGVIAGRGGFMVVGFQNMVGSRNANLICFLSETREWVVKKVDNPEPRWIWTFCDVISHDGKLWWVDRAAGLLVCNPFADKPEMAYVPLVRADDDDDDTDEPHRGCGYCSQRMAASGRYVKLSGGKIRCVEMTCGSKGGAPKFSMGTLATVPPTVMWDLHYKVSFDEIWADDSYKATGLPEKAPEFALVHPKNPDVIYFFLEEHIFGVDMPARKVVECAPHELDVPASKGGPSSSCVLAWELPPTMTAVSWNIVFSLEQQLAVTSQKDHAPHHRRLLCSPLSVALPLMELILIRIHHVPLRSILASLMRMPAWSGAWAPERA</sequence>